<dbReference type="AlphaFoldDB" id="A0AAV4D405"/>
<dbReference type="EMBL" id="BLXT01007365">
    <property type="protein sequence ID" value="GFO38921.1"/>
    <property type="molecule type" value="Genomic_DNA"/>
</dbReference>
<evidence type="ECO:0000313" key="2">
    <source>
        <dbReference type="Proteomes" id="UP000735302"/>
    </source>
</evidence>
<gene>
    <name evidence="1" type="ORF">PoB_006542600</name>
</gene>
<evidence type="ECO:0000313" key="1">
    <source>
        <dbReference type="EMBL" id="GFO38921.1"/>
    </source>
</evidence>
<keyword evidence="2" id="KW-1185">Reference proteome</keyword>
<sequence length="105" mass="11526">MLICPQLLLVEGGTELLSRSFIGSQKAVGLWVNRFDIVTCPVANSEEVNKSSPITISGCLASCRSASMSPFPCRVCSTSSSRQHRHVGLPLMYTRKGHGRFNDWI</sequence>
<proteinExistence type="predicted"/>
<accession>A0AAV4D405</accession>
<dbReference type="Proteomes" id="UP000735302">
    <property type="component" value="Unassembled WGS sequence"/>
</dbReference>
<organism evidence="1 2">
    <name type="scientific">Plakobranchus ocellatus</name>
    <dbReference type="NCBI Taxonomy" id="259542"/>
    <lineage>
        <taxon>Eukaryota</taxon>
        <taxon>Metazoa</taxon>
        <taxon>Spiralia</taxon>
        <taxon>Lophotrochozoa</taxon>
        <taxon>Mollusca</taxon>
        <taxon>Gastropoda</taxon>
        <taxon>Heterobranchia</taxon>
        <taxon>Euthyneura</taxon>
        <taxon>Panpulmonata</taxon>
        <taxon>Sacoglossa</taxon>
        <taxon>Placobranchoidea</taxon>
        <taxon>Plakobranchidae</taxon>
        <taxon>Plakobranchus</taxon>
    </lineage>
</organism>
<reference evidence="1 2" key="1">
    <citation type="journal article" date="2021" name="Elife">
        <title>Chloroplast acquisition without the gene transfer in kleptoplastic sea slugs, Plakobranchus ocellatus.</title>
        <authorList>
            <person name="Maeda T."/>
            <person name="Takahashi S."/>
            <person name="Yoshida T."/>
            <person name="Shimamura S."/>
            <person name="Takaki Y."/>
            <person name="Nagai Y."/>
            <person name="Toyoda A."/>
            <person name="Suzuki Y."/>
            <person name="Arimoto A."/>
            <person name="Ishii H."/>
            <person name="Satoh N."/>
            <person name="Nishiyama T."/>
            <person name="Hasebe M."/>
            <person name="Maruyama T."/>
            <person name="Minagawa J."/>
            <person name="Obokata J."/>
            <person name="Shigenobu S."/>
        </authorList>
    </citation>
    <scope>NUCLEOTIDE SEQUENCE [LARGE SCALE GENOMIC DNA]</scope>
</reference>
<name>A0AAV4D405_9GAST</name>
<protein>
    <submittedName>
        <fullName evidence="1">Uncharacterized protein</fullName>
    </submittedName>
</protein>
<comment type="caution">
    <text evidence="1">The sequence shown here is derived from an EMBL/GenBank/DDBJ whole genome shotgun (WGS) entry which is preliminary data.</text>
</comment>